<organism evidence="12 13">
    <name type="scientific">Xyrichtys novacula</name>
    <name type="common">Pearly razorfish</name>
    <name type="synonym">Hemipteronotus novacula</name>
    <dbReference type="NCBI Taxonomy" id="13765"/>
    <lineage>
        <taxon>Eukaryota</taxon>
        <taxon>Metazoa</taxon>
        <taxon>Chordata</taxon>
        <taxon>Craniata</taxon>
        <taxon>Vertebrata</taxon>
        <taxon>Euteleostomi</taxon>
        <taxon>Actinopterygii</taxon>
        <taxon>Neopterygii</taxon>
        <taxon>Teleostei</taxon>
        <taxon>Neoteleostei</taxon>
        <taxon>Acanthomorphata</taxon>
        <taxon>Eupercaria</taxon>
        <taxon>Labriformes</taxon>
        <taxon>Labridae</taxon>
        <taxon>Xyrichtys</taxon>
    </lineage>
</organism>
<dbReference type="EMBL" id="OY660880">
    <property type="protein sequence ID" value="CAJ1077762.1"/>
    <property type="molecule type" value="Genomic_DNA"/>
</dbReference>
<dbReference type="InterPro" id="IPR006612">
    <property type="entry name" value="THAP_Znf"/>
</dbReference>
<evidence type="ECO:0000256" key="10">
    <source>
        <dbReference type="SAM" id="MobiDB-lite"/>
    </source>
</evidence>
<dbReference type="InterPro" id="IPR003316">
    <property type="entry name" value="E2F_WHTH_DNA-bd_dom"/>
</dbReference>
<dbReference type="GO" id="GO:0000981">
    <property type="term" value="F:DNA-binding transcription factor activity, RNA polymerase II-specific"/>
    <property type="evidence" value="ECO:0007669"/>
    <property type="project" value="TreeGrafter"/>
</dbReference>
<dbReference type="FunFam" id="1.10.10.10:FF:000008">
    <property type="entry name" value="E2F transcription factor 1"/>
    <property type="match status" value="1"/>
</dbReference>
<proteinExistence type="inferred from homology"/>
<dbReference type="PANTHER" id="PTHR12081:SF19">
    <property type="entry name" value="TRANSCRIPTION FACTOR E2F6"/>
    <property type="match status" value="1"/>
</dbReference>
<dbReference type="Proteomes" id="UP001178508">
    <property type="component" value="Chromosome 17"/>
</dbReference>
<comment type="similarity">
    <text evidence="1 9">Belongs to the E2F/DP family.</text>
</comment>
<evidence type="ECO:0000256" key="8">
    <source>
        <dbReference type="PROSITE-ProRule" id="PRU00309"/>
    </source>
</evidence>
<keyword evidence="6 8" id="KW-0238">DNA-binding</keyword>
<feature type="domain" description="THAP-type" evidence="11">
    <location>
        <begin position="1"/>
        <end position="83"/>
    </location>
</feature>
<dbReference type="CDD" id="cd14660">
    <property type="entry name" value="E2F_DD"/>
    <property type="match status" value="1"/>
</dbReference>
<dbReference type="Pfam" id="PF16421">
    <property type="entry name" value="E2F_CC-MB"/>
    <property type="match status" value="1"/>
</dbReference>
<keyword evidence="13" id="KW-1185">Reference proteome</keyword>
<feature type="region of interest" description="Disordered" evidence="10">
    <location>
        <begin position="92"/>
        <end position="163"/>
    </location>
</feature>
<dbReference type="SUPFAM" id="SSF144074">
    <property type="entry name" value="E2F-DP heterodimerization region"/>
    <property type="match status" value="1"/>
</dbReference>
<feature type="compositionally biased region" description="Acidic residues" evidence="10">
    <location>
        <begin position="110"/>
        <end position="125"/>
    </location>
</feature>
<dbReference type="GO" id="GO:0046983">
    <property type="term" value="F:protein dimerization activity"/>
    <property type="evidence" value="ECO:0007669"/>
    <property type="project" value="InterPro"/>
</dbReference>
<evidence type="ECO:0000256" key="6">
    <source>
        <dbReference type="ARBA" id="ARBA00023125"/>
    </source>
</evidence>
<dbReference type="InterPro" id="IPR036388">
    <property type="entry name" value="WH-like_DNA-bd_sf"/>
</dbReference>
<dbReference type="InterPro" id="IPR036390">
    <property type="entry name" value="WH_DNA-bd_sf"/>
</dbReference>
<keyword evidence="2" id="KW-0479">Metal-binding</keyword>
<evidence type="ECO:0000256" key="2">
    <source>
        <dbReference type="ARBA" id="ARBA00022723"/>
    </source>
</evidence>
<dbReference type="GO" id="GO:0000978">
    <property type="term" value="F:RNA polymerase II cis-regulatory region sequence-specific DNA binding"/>
    <property type="evidence" value="ECO:0007669"/>
    <property type="project" value="InterPro"/>
</dbReference>
<keyword evidence="9" id="KW-0539">Nucleus</keyword>
<dbReference type="PANTHER" id="PTHR12081">
    <property type="entry name" value="TRANSCRIPTION FACTOR E2F"/>
    <property type="match status" value="1"/>
</dbReference>
<keyword evidence="7 9" id="KW-0804">Transcription</keyword>
<evidence type="ECO:0000256" key="4">
    <source>
        <dbReference type="ARBA" id="ARBA00022833"/>
    </source>
</evidence>
<dbReference type="InterPro" id="IPR015633">
    <property type="entry name" value="E2F"/>
</dbReference>
<dbReference type="InterPro" id="IPR032198">
    <property type="entry name" value="E2F_CC-MB"/>
</dbReference>
<reference evidence="12" key="1">
    <citation type="submission" date="2023-08" db="EMBL/GenBank/DDBJ databases">
        <authorList>
            <person name="Alioto T."/>
            <person name="Alioto T."/>
            <person name="Gomez Garrido J."/>
        </authorList>
    </citation>
    <scope>NUCLEOTIDE SEQUENCE</scope>
</reference>
<dbReference type="Gene3D" id="1.10.10.10">
    <property type="entry name" value="Winged helix-like DNA-binding domain superfamily/Winged helix DNA-binding domain"/>
    <property type="match status" value="1"/>
</dbReference>
<comment type="subcellular location">
    <subcellularLocation>
        <location evidence="9">Nucleus</location>
    </subcellularLocation>
</comment>
<keyword evidence="3 8" id="KW-0863">Zinc-finger</keyword>
<dbReference type="AlphaFoldDB" id="A0AAV1H0H9"/>
<keyword evidence="4" id="KW-0862">Zinc</keyword>
<dbReference type="InterPro" id="IPR037241">
    <property type="entry name" value="E2F-DP_heterodim"/>
</dbReference>
<dbReference type="SMART" id="SM00980">
    <property type="entry name" value="THAP"/>
    <property type="match status" value="1"/>
</dbReference>
<keyword evidence="5 9" id="KW-0805">Transcription regulation</keyword>
<evidence type="ECO:0000256" key="5">
    <source>
        <dbReference type="ARBA" id="ARBA00023015"/>
    </source>
</evidence>
<dbReference type="SMART" id="SM01372">
    <property type="entry name" value="E2F_TDP"/>
    <property type="match status" value="1"/>
</dbReference>
<evidence type="ECO:0000256" key="9">
    <source>
        <dbReference type="RuleBase" id="RU003796"/>
    </source>
</evidence>
<evidence type="ECO:0000256" key="3">
    <source>
        <dbReference type="ARBA" id="ARBA00022771"/>
    </source>
</evidence>
<evidence type="ECO:0000259" key="11">
    <source>
        <dbReference type="PROSITE" id="PS50950"/>
    </source>
</evidence>
<evidence type="ECO:0000256" key="1">
    <source>
        <dbReference type="ARBA" id="ARBA00010940"/>
    </source>
</evidence>
<evidence type="ECO:0000313" key="12">
    <source>
        <dbReference type="EMBL" id="CAJ1077762.1"/>
    </source>
</evidence>
<evidence type="ECO:0000313" key="13">
    <source>
        <dbReference type="Proteomes" id="UP001178508"/>
    </source>
</evidence>
<dbReference type="SUPFAM" id="SSF57716">
    <property type="entry name" value="Glucocorticoid receptor-like (DNA-binding domain)"/>
    <property type="match status" value="1"/>
</dbReference>
<protein>
    <submittedName>
        <fullName evidence="12">Transcription factor E2F2-like</fullName>
    </submittedName>
</protein>
<dbReference type="Pfam" id="PF02319">
    <property type="entry name" value="WHD_E2F_TDP"/>
    <property type="match status" value="1"/>
</dbReference>
<dbReference type="SMART" id="SM00692">
    <property type="entry name" value="DM3"/>
    <property type="match status" value="1"/>
</dbReference>
<sequence>MVRCVVSGCLNRSVPTNRGIYKPAPKRFFKFPEDPARVKVWLAALRELDKEDSTEQHQICEDHFLPEDITADGVNPRAIPIMPPDLSLMTPWAAESSEEEEQWGTGGCKDDEEEEEEEGGEEAFLELDPPQQDSGAGLENPPEPETASTAEPQVNSVPVRKTRQDVSLSTLTQGFLELLKASPDGSVDLREAVYSLKTRQRRVYDITNVLEGINLIQKQTKNRVKWIGPCSISSILSKQSHKLKELQNLKQVENTLDGLIKSCARQLFDMTDDVENAAYPLTTFQEQTVIVVKAPEETKLEIPAPREDVIQIHLKAVRGSIMVVTCEVESGQTTTSDSGEKSRAFLTLEGSRIKTATLSTGSSGLQSAVQSA</sequence>
<gene>
    <name evidence="12" type="ORF">XNOV1_A031634</name>
</gene>
<dbReference type="Pfam" id="PF05485">
    <property type="entry name" value="THAP"/>
    <property type="match status" value="1"/>
</dbReference>
<dbReference type="Gene3D" id="6.10.250.540">
    <property type="match status" value="1"/>
</dbReference>
<accession>A0AAV1H0H9</accession>
<dbReference type="GO" id="GO:0090575">
    <property type="term" value="C:RNA polymerase II transcription regulator complex"/>
    <property type="evidence" value="ECO:0007669"/>
    <property type="project" value="TreeGrafter"/>
</dbReference>
<dbReference type="GO" id="GO:0008270">
    <property type="term" value="F:zinc ion binding"/>
    <property type="evidence" value="ECO:0007669"/>
    <property type="project" value="UniProtKB-KW"/>
</dbReference>
<evidence type="ECO:0000256" key="7">
    <source>
        <dbReference type="ARBA" id="ARBA00023163"/>
    </source>
</evidence>
<dbReference type="SUPFAM" id="SSF46785">
    <property type="entry name" value="Winged helix' DNA-binding domain"/>
    <property type="match status" value="1"/>
</dbReference>
<name>A0AAV1H0H9_XYRNO</name>
<dbReference type="PROSITE" id="PS50950">
    <property type="entry name" value="ZF_THAP"/>
    <property type="match status" value="1"/>
</dbReference>